<dbReference type="AlphaFoldDB" id="A0A2N3MZ40"/>
<reference evidence="2 3" key="1">
    <citation type="journal article" date="2017" name="G3 (Bethesda)">
        <title>First Draft Genome Sequence of the Pathogenic Fungus Lomentospora prolificans (Formerly Scedosporium prolificans).</title>
        <authorList>
            <person name="Luo R."/>
            <person name="Zimin A."/>
            <person name="Workman R."/>
            <person name="Fan Y."/>
            <person name="Pertea G."/>
            <person name="Grossman N."/>
            <person name="Wear M.P."/>
            <person name="Jia B."/>
            <person name="Miller H."/>
            <person name="Casadevall A."/>
            <person name="Timp W."/>
            <person name="Zhang S.X."/>
            <person name="Salzberg S.L."/>
        </authorList>
    </citation>
    <scope>NUCLEOTIDE SEQUENCE [LARGE SCALE GENOMIC DNA]</scope>
    <source>
        <strain evidence="2 3">JHH-5317</strain>
    </source>
</reference>
<evidence type="ECO:0000313" key="3">
    <source>
        <dbReference type="Proteomes" id="UP000233524"/>
    </source>
</evidence>
<evidence type="ECO:0000313" key="2">
    <source>
        <dbReference type="EMBL" id="PKS05443.1"/>
    </source>
</evidence>
<evidence type="ECO:0000256" key="1">
    <source>
        <dbReference type="SAM" id="MobiDB-lite"/>
    </source>
</evidence>
<sequence length="255" mass="28967">MSTDDSERPPPYEDTRNDADQVLQPTIHVLAGQTIHAESADAPLLYKLNRGIATLSYATSDVELERVERTVRTDDNDEPTIRERTRHIYDIRHIQGILGTPSSLPSDSPAFYIEAQRRKHSLGNLALKKSRLPGRSSWKALPLDLSGKSSKWNLPTYVKDAKALFEVKQKDGRYEWSDADGNPIAVEDEGEGQHRLVVTASLHRETMDAIVALWCCRLWQYSAEHQEPLYEGMENVRHKFALAKEMKGSMKFGMY</sequence>
<dbReference type="OrthoDB" id="5207784at2759"/>
<dbReference type="InParanoid" id="A0A2N3MZ40"/>
<gene>
    <name evidence="2" type="ORF">jhhlp_008819</name>
</gene>
<feature type="compositionally biased region" description="Basic and acidic residues" evidence="1">
    <location>
        <begin position="1"/>
        <end position="19"/>
    </location>
</feature>
<accession>A0A2N3MZ40</accession>
<protein>
    <submittedName>
        <fullName evidence="2">Uncharacterized protein</fullName>
    </submittedName>
</protein>
<organism evidence="2 3">
    <name type="scientific">Lomentospora prolificans</name>
    <dbReference type="NCBI Taxonomy" id="41688"/>
    <lineage>
        <taxon>Eukaryota</taxon>
        <taxon>Fungi</taxon>
        <taxon>Dikarya</taxon>
        <taxon>Ascomycota</taxon>
        <taxon>Pezizomycotina</taxon>
        <taxon>Sordariomycetes</taxon>
        <taxon>Hypocreomycetidae</taxon>
        <taxon>Microascales</taxon>
        <taxon>Microascaceae</taxon>
        <taxon>Lomentospora</taxon>
    </lineage>
</organism>
<name>A0A2N3MZ40_9PEZI</name>
<comment type="caution">
    <text evidence="2">The sequence shown here is derived from an EMBL/GenBank/DDBJ whole genome shotgun (WGS) entry which is preliminary data.</text>
</comment>
<dbReference type="Proteomes" id="UP000233524">
    <property type="component" value="Unassembled WGS sequence"/>
</dbReference>
<proteinExistence type="predicted"/>
<dbReference type="EMBL" id="NLAX01001623">
    <property type="protein sequence ID" value="PKS05443.1"/>
    <property type="molecule type" value="Genomic_DNA"/>
</dbReference>
<keyword evidence="3" id="KW-1185">Reference proteome</keyword>
<feature type="region of interest" description="Disordered" evidence="1">
    <location>
        <begin position="1"/>
        <end position="21"/>
    </location>
</feature>
<dbReference type="VEuPathDB" id="FungiDB:jhhlp_008819"/>